<feature type="coiled-coil region" evidence="2">
    <location>
        <begin position="417"/>
        <end position="444"/>
    </location>
</feature>
<name>A0A2T7NFI1_POMCA</name>
<gene>
    <name evidence="4" type="ORF">C0Q70_20399</name>
</gene>
<dbReference type="OrthoDB" id="73353at2759"/>
<keyword evidence="5" id="KW-1185">Reference proteome</keyword>
<dbReference type="PANTHER" id="PTHR33560:SF2">
    <property type="entry name" value="PROTEIN FAM227B"/>
    <property type="match status" value="1"/>
</dbReference>
<keyword evidence="2" id="KW-0175">Coiled coil</keyword>
<reference evidence="4 5" key="1">
    <citation type="submission" date="2018-04" db="EMBL/GenBank/DDBJ databases">
        <title>The genome of golden apple snail Pomacea canaliculata provides insight into stress tolerance and invasive adaptation.</title>
        <authorList>
            <person name="Liu C."/>
            <person name="Liu B."/>
            <person name="Ren Y."/>
            <person name="Zhang Y."/>
            <person name="Wang H."/>
            <person name="Li S."/>
            <person name="Jiang F."/>
            <person name="Yin L."/>
            <person name="Zhang G."/>
            <person name="Qian W."/>
            <person name="Fan W."/>
        </authorList>
    </citation>
    <scope>NUCLEOTIDE SEQUENCE [LARGE SCALE GENOMIC DNA]</scope>
    <source>
        <strain evidence="4">SZHN2017</strain>
        <tissue evidence="4">Muscle</tissue>
    </source>
</reference>
<dbReference type="Pfam" id="PF14922">
    <property type="entry name" value="FWWh"/>
    <property type="match status" value="1"/>
</dbReference>
<organism evidence="4 5">
    <name type="scientific">Pomacea canaliculata</name>
    <name type="common">Golden apple snail</name>
    <dbReference type="NCBI Taxonomy" id="400727"/>
    <lineage>
        <taxon>Eukaryota</taxon>
        <taxon>Metazoa</taxon>
        <taxon>Spiralia</taxon>
        <taxon>Lophotrochozoa</taxon>
        <taxon>Mollusca</taxon>
        <taxon>Gastropoda</taxon>
        <taxon>Caenogastropoda</taxon>
        <taxon>Architaenioglossa</taxon>
        <taxon>Ampullarioidea</taxon>
        <taxon>Ampullariidae</taxon>
        <taxon>Pomacea</taxon>
    </lineage>
</organism>
<protein>
    <recommendedName>
        <fullName evidence="6">Protein FAM227B</fullName>
    </recommendedName>
</protein>
<dbReference type="InterPro" id="IPR029417">
    <property type="entry name" value="FAM227"/>
</dbReference>
<evidence type="ECO:0000313" key="5">
    <source>
        <dbReference type="Proteomes" id="UP000245119"/>
    </source>
</evidence>
<comment type="similarity">
    <text evidence="1">Belongs to the FAM227 family.</text>
</comment>
<evidence type="ECO:0008006" key="6">
    <source>
        <dbReference type="Google" id="ProtNLM"/>
    </source>
</evidence>
<accession>A0A2T7NFI1</accession>
<evidence type="ECO:0000256" key="2">
    <source>
        <dbReference type="SAM" id="Coils"/>
    </source>
</evidence>
<feature type="compositionally biased region" description="Basic and acidic residues" evidence="3">
    <location>
        <begin position="467"/>
        <end position="479"/>
    </location>
</feature>
<feature type="region of interest" description="Disordered" evidence="3">
    <location>
        <begin position="467"/>
        <end position="488"/>
    </location>
</feature>
<evidence type="ECO:0000256" key="3">
    <source>
        <dbReference type="SAM" id="MobiDB-lite"/>
    </source>
</evidence>
<proteinExistence type="inferred from homology"/>
<sequence>MDGQRRIIDAGITQGYHDSGGSLPTNINEFLAAENLSDWPYPMALEGPLDFQGEGLLLGTQEDIADLLRESAPLGLGLLDDLEDRLQAIEEKLNAYAVHIVTDDKRPSRLAERLFHSPTRAFLTESQNFGTLASCFSSRGQKSMDFADTMMETKKRSLDYCMFPGFRHGELVELPAQLEAPPLLHKITKIQKFNAGFRKFWKKLFLSEASAAIMQDSFWWIFLDKFSKEVWKQRKDLLFDRIADSYVALFSSINSDVKDKFLSVYPNCLAQTVFFAYTTAFPESRWRFDDSFKQYLVNLFCEWVTGLKPVPGTWETWNMSGLEASSGGDIETGAAAKKMMEAAALNKKVDVSLDMESFERLVDQLGKEQNPLPQASGEVSKPGGPSYTRLANSFPQAKKTAKESHQIGPGQNMNGICEATDQEILELERRKHEVNRTIDGLKRELTFCKSAAERKALIERFEELKEADKDVPLIDHKPEASLQNQAED</sequence>
<dbReference type="PANTHER" id="PTHR33560">
    <property type="entry name" value="PROTEIN FAM227B"/>
    <property type="match status" value="1"/>
</dbReference>
<dbReference type="EMBL" id="PZQS01000013">
    <property type="protein sequence ID" value="PVD19905.1"/>
    <property type="molecule type" value="Genomic_DNA"/>
</dbReference>
<dbReference type="Proteomes" id="UP000245119">
    <property type="component" value="Linkage Group LG13"/>
</dbReference>
<evidence type="ECO:0000256" key="1">
    <source>
        <dbReference type="ARBA" id="ARBA00008666"/>
    </source>
</evidence>
<dbReference type="AlphaFoldDB" id="A0A2T7NFI1"/>
<evidence type="ECO:0000313" key="4">
    <source>
        <dbReference type="EMBL" id="PVD19905.1"/>
    </source>
</evidence>
<comment type="caution">
    <text evidence="4">The sequence shown here is derived from an EMBL/GenBank/DDBJ whole genome shotgun (WGS) entry which is preliminary data.</text>
</comment>